<evidence type="ECO:0000256" key="1">
    <source>
        <dbReference type="ARBA" id="ARBA00022801"/>
    </source>
</evidence>
<dbReference type="PANTHER" id="PTHR20935">
    <property type="entry name" value="PHOSPHOGLYCERATE MUTASE-RELATED"/>
    <property type="match status" value="1"/>
</dbReference>
<evidence type="ECO:0000313" key="3">
    <source>
        <dbReference type="EMBL" id="OLV17741.1"/>
    </source>
</evidence>
<dbReference type="STRING" id="249408.BOO71_0008065"/>
<evidence type="ECO:0000256" key="2">
    <source>
        <dbReference type="SAM" id="MobiDB-lite"/>
    </source>
</evidence>
<name>A0A1U7NXU7_9DEIO</name>
<dbReference type="CDD" id="cd07067">
    <property type="entry name" value="HP_PGM_like"/>
    <property type="match status" value="1"/>
</dbReference>
<dbReference type="GO" id="GO:0016787">
    <property type="term" value="F:hydrolase activity"/>
    <property type="evidence" value="ECO:0007669"/>
    <property type="project" value="UniProtKB-KW"/>
</dbReference>
<keyword evidence="4" id="KW-1185">Reference proteome</keyword>
<accession>A0A1U7NXU7</accession>
<dbReference type="Proteomes" id="UP000186607">
    <property type="component" value="Unassembled WGS sequence"/>
</dbReference>
<reference evidence="3 4" key="1">
    <citation type="submission" date="2017-01" db="EMBL/GenBank/DDBJ databases">
        <title>Genome Analysis of Deinococcus marmoris KOPRI26562.</title>
        <authorList>
            <person name="Kim J.H."/>
            <person name="Oh H.-M."/>
        </authorList>
    </citation>
    <scope>NUCLEOTIDE SEQUENCE [LARGE SCALE GENOMIC DNA]</scope>
    <source>
        <strain evidence="3 4">KOPRI26562</strain>
    </source>
</reference>
<dbReference type="EMBL" id="MSTI01000091">
    <property type="protein sequence ID" value="OLV17741.1"/>
    <property type="molecule type" value="Genomic_DNA"/>
</dbReference>
<dbReference type="RefSeq" id="WP_075833295.1">
    <property type="nucleotide sequence ID" value="NZ_MSTI01000091.1"/>
</dbReference>
<dbReference type="PANTHER" id="PTHR20935:SF0">
    <property type="entry name" value="SERINE_THREONINE-PROTEIN PHOSPHATASE PGAM5, MITOCHONDRIAL"/>
    <property type="match status" value="1"/>
</dbReference>
<evidence type="ECO:0000313" key="4">
    <source>
        <dbReference type="Proteomes" id="UP000186607"/>
    </source>
</evidence>
<dbReference type="OrthoDB" id="9782128at2"/>
<keyword evidence="1" id="KW-0378">Hydrolase</keyword>
<dbReference type="SMART" id="SM00855">
    <property type="entry name" value="PGAM"/>
    <property type="match status" value="1"/>
</dbReference>
<protein>
    <submittedName>
        <fullName evidence="3">Phosphoglycerate mutase family protein</fullName>
    </submittedName>
</protein>
<sequence>MSELILIRHGQATPFEKDTDRLSELGEQQARAVGLALTREEVTPTHVVHGPLVRQRRTAEIAAGAAHFSDPDSPRPWPDAAEDPRLAEYDGDGLIRHLAPLLAAQDEGFATSVRRFQERRDAPDRNRAFQPMLEELAEAWQAGTVTHADVEDWAAFRSRVHAVLAHLTRFPSGSTVLAFTSGGVIGLMVALSLDAPDAAALKLNWRVRNGSFTRFTFGGGRLSLDSFNEVAHLPPELRSWR</sequence>
<dbReference type="InterPro" id="IPR029033">
    <property type="entry name" value="His_PPase_superfam"/>
</dbReference>
<dbReference type="SUPFAM" id="SSF53254">
    <property type="entry name" value="Phosphoglycerate mutase-like"/>
    <property type="match status" value="1"/>
</dbReference>
<dbReference type="Gene3D" id="3.40.50.1240">
    <property type="entry name" value="Phosphoglycerate mutase-like"/>
    <property type="match status" value="1"/>
</dbReference>
<comment type="caution">
    <text evidence="3">The sequence shown here is derived from an EMBL/GenBank/DDBJ whole genome shotgun (WGS) entry which is preliminary data.</text>
</comment>
<proteinExistence type="predicted"/>
<dbReference type="InterPro" id="IPR051021">
    <property type="entry name" value="Mito_Ser/Thr_phosphatase"/>
</dbReference>
<feature type="region of interest" description="Disordered" evidence="2">
    <location>
        <begin position="64"/>
        <end position="83"/>
    </location>
</feature>
<dbReference type="Pfam" id="PF00300">
    <property type="entry name" value="His_Phos_1"/>
    <property type="match status" value="2"/>
</dbReference>
<gene>
    <name evidence="3" type="ORF">BOO71_0008065</name>
</gene>
<dbReference type="AlphaFoldDB" id="A0A1U7NXU7"/>
<dbReference type="InterPro" id="IPR013078">
    <property type="entry name" value="His_Pase_superF_clade-1"/>
</dbReference>
<organism evidence="3 4">
    <name type="scientific">Deinococcus marmoris</name>
    <dbReference type="NCBI Taxonomy" id="249408"/>
    <lineage>
        <taxon>Bacteria</taxon>
        <taxon>Thermotogati</taxon>
        <taxon>Deinococcota</taxon>
        <taxon>Deinococci</taxon>
        <taxon>Deinococcales</taxon>
        <taxon>Deinococcaceae</taxon>
        <taxon>Deinococcus</taxon>
    </lineage>
</organism>